<feature type="compositionally biased region" description="Polar residues" evidence="1">
    <location>
        <begin position="162"/>
        <end position="173"/>
    </location>
</feature>
<feature type="region of interest" description="Disordered" evidence="1">
    <location>
        <begin position="39"/>
        <end position="192"/>
    </location>
</feature>
<dbReference type="EMBL" id="JBHFNR010000186">
    <property type="protein sequence ID" value="MFB2896172.1"/>
    <property type="molecule type" value="Genomic_DNA"/>
</dbReference>
<feature type="compositionally biased region" description="Polar residues" evidence="1">
    <location>
        <begin position="39"/>
        <end position="64"/>
    </location>
</feature>
<organism evidence="2 3">
    <name type="scientific">Floridaenema flaviceps BLCC-F50</name>
    <dbReference type="NCBI Taxonomy" id="3153642"/>
    <lineage>
        <taxon>Bacteria</taxon>
        <taxon>Bacillati</taxon>
        <taxon>Cyanobacteriota</taxon>
        <taxon>Cyanophyceae</taxon>
        <taxon>Oscillatoriophycideae</taxon>
        <taxon>Aerosakkonematales</taxon>
        <taxon>Aerosakkonemataceae</taxon>
        <taxon>Floridanema</taxon>
        <taxon>Floridanema flaviceps</taxon>
    </lineage>
</organism>
<feature type="compositionally biased region" description="Low complexity" evidence="1">
    <location>
        <begin position="174"/>
        <end position="192"/>
    </location>
</feature>
<proteinExistence type="predicted"/>
<accession>A0ABV4XXJ0</accession>
<feature type="compositionally biased region" description="Low complexity" evidence="1">
    <location>
        <begin position="84"/>
        <end position="128"/>
    </location>
</feature>
<evidence type="ECO:0000256" key="1">
    <source>
        <dbReference type="SAM" id="MobiDB-lite"/>
    </source>
</evidence>
<comment type="caution">
    <text evidence="2">The sequence shown here is derived from an EMBL/GenBank/DDBJ whole genome shotgun (WGS) entry which is preliminary data.</text>
</comment>
<protein>
    <submittedName>
        <fullName evidence="2">Uncharacterized protein</fullName>
    </submittedName>
</protein>
<sequence length="192" mass="19407">MNSIKKLAGFLGVVGISSLLTLPGLAEVNLNQSAKNSLLLAQNSPGQSTSNPTNNRGSSGSTGVNAVDDPCVRQGTRGDGGSLSSSANSRNSSTNANRRTSSNSDNARNSSRSSSNSTNARNSSGSTSYPSGDDQSLTAQNQRCLEQENDNSSSDSDSTTTPGMRNTPGGSTISPGTRNTPGSSTTTPGSGI</sequence>
<name>A0ABV4XXJ0_9CYAN</name>
<feature type="compositionally biased region" description="Polar residues" evidence="1">
    <location>
        <begin position="129"/>
        <end position="144"/>
    </location>
</feature>
<keyword evidence="3" id="KW-1185">Reference proteome</keyword>
<evidence type="ECO:0000313" key="2">
    <source>
        <dbReference type="EMBL" id="MFB2896172.1"/>
    </source>
</evidence>
<feature type="compositionally biased region" description="Low complexity" evidence="1">
    <location>
        <begin position="150"/>
        <end position="161"/>
    </location>
</feature>
<dbReference type="Proteomes" id="UP001576784">
    <property type="component" value="Unassembled WGS sequence"/>
</dbReference>
<dbReference type="RefSeq" id="WP_413265802.1">
    <property type="nucleotide sequence ID" value="NZ_JBHFNR010000186.1"/>
</dbReference>
<reference evidence="2 3" key="1">
    <citation type="submission" date="2024-09" db="EMBL/GenBank/DDBJ databases">
        <title>Floridaenema gen nov. (Aerosakkonemataceae, Aerosakkonematales ord. nov., Cyanobacteria) from benthic tropical and subtropical fresh waters, with the description of four new species.</title>
        <authorList>
            <person name="Moretto J.A."/>
            <person name="Berthold D.E."/>
            <person name="Lefler F.W."/>
            <person name="Huang I.-S."/>
            <person name="Laughinghouse H. IV."/>
        </authorList>
    </citation>
    <scope>NUCLEOTIDE SEQUENCE [LARGE SCALE GENOMIC DNA]</scope>
    <source>
        <strain evidence="2 3">BLCC-F50</strain>
    </source>
</reference>
<evidence type="ECO:0000313" key="3">
    <source>
        <dbReference type="Proteomes" id="UP001576784"/>
    </source>
</evidence>
<gene>
    <name evidence="2" type="ORF">ACE1CI_24945</name>
</gene>